<organism evidence="1 2">
    <name type="scientific">Seiridium unicorne</name>
    <dbReference type="NCBI Taxonomy" id="138068"/>
    <lineage>
        <taxon>Eukaryota</taxon>
        <taxon>Fungi</taxon>
        <taxon>Dikarya</taxon>
        <taxon>Ascomycota</taxon>
        <taxon>Pezizomycotina</taxon>
        <taxon>Sordariomycetes</taxon>
        <taxon>Xylariomycetidae</taxon>
        <taxon>Amphisphaeriales</taxon>
        <taxon>Sporocadaceae</taxon>
        <taxon>Seiridium</taxon>
    </lineage>
</organism>
<name>A0ABR2UF22_9PEZI</name>
<accession>A0ABR2UF22</accession>
<keyword evidence="2" id="KW-1185">Reference proteome</keyword>
<dbReference type="Proteomes" id="UP001408356">
    <property type="component" value="Unassembled WGS sequence"/>
</dbReference>
<evidence type="ECO:0000313" key="1">
    <source>
        <dbReference type="EMBL" id="KAK9412946.1"/>
    </source>
</evidence>
<evidence type="ECO:0000313" key="2">
    <source>
        <dbReference type="Proteomes" id="UP001408356"/>
    </source>
</evidence>
<proteinExistence type="predicted"/>
<sequence length="153" mass="16848">MPSSHPATGYKQSSLIQDLQISIYQALTFTFLTPKMQFTTSLLTVLAAAASIQAAPSEKRQETPRIYAKFFSDNGCLGTWVEDTVWLQEPAGTCIDVNIPFAYNSTLIADNLATRTLRVYSADGCNENTGNYFDVAPGVEQCYKQGIQSVKFL</sequence>
<protein>
    <submittedName>
        <fullName evidence="1">Uncharacterized protein</fullName>
    </submittedName>
</protein>
<gene>
    <name evidence="1" type="ORF">SUNI508_12251</name>
</gene>
<reference evidence="1 2" key="1">
    <citation type="journal article" date="2024" name="J. Plant Pathol.">
        <title>Sequence and assembly of the genome of Seiridium unicorne, isolate CBS 538.82, causal agent of cypress canker disease.</title>
        <authorList>
            <person name="Scali E."/>
            <person name="Rocca G.D."/>
            <person name="Danti R."/>
            <person name="Garbelotto M."/>
            <person name="Barberini S."/>
            <person name="Baroncelli R."/>
            <person name="Emiliani G."/>
        </authorList>
    </citation>
    <scope>NUCLEOTIDE SEQUENCE [LARGE SCALE GENOMIC DNA]</scope>
    <source>
        <strain evidence="1 2">BM-138-508</strain>
    </source>
</reference>
<comment type="caution">
    <text evidence="1">The sequence shown here is derived from an EMBL/GenBank/DDBJ whole genome shotgun (WGS) entry which is preliminary data.</text>
</comment>
<dbReference type="EMBL" id="JARVKF010000446">
    <property type="protein sequence ID" value="KAK9412946.1"/>
    <property type="molecule type" value="Genomic_DNA"/>
</dbReference>